<dbReference type="InterPro" id="IPR022764">
    <property type="entry name" value="Peptidase_S54_rhomboid_dom"/>
</dbReference>
<dbReference type="SUPFAM" id="SSF144091">
    <property type="entry name" value="Rhomboid-like"/>
    <property type="match status" value="1"/>
</dbReference>
<sequence length="306" mass="32343">MTNPGWGGAANEGAPFQPRCVRHPDRPTGLACTRCGRPSCPDCLREASVGYQCVDCVAAGRKDVRQARTVAGAPLQSQRAQPYATYTLMGLNVLAFLVTVAQSRSIMDNHRGSSLFEAWALFSPYVALGEWVRVVGSGFLHFGLMHLAVNMFALYIFGRDVEFVLGRARFAAVYVISILGGSAAVMAFDTISVTAGASGAVFGLLGAELLILLKMRRSPTPIIAIIVLNVVISVTIPGISFWGHLGGLLAGAAATAGLLYVPGWLGAGNQRDKVVTIGWSSLAIVGLVTLGLIGVRIVQLRDQMGL</sequence>
<reference evidence="8 9" key="1">
    <citation type="submission" date="2016-10" db="EMBL/GenBank/DDBJ databases">
        <authorList>
            <person name="de Groot N.N."/>
        </authorList>
    </citation>
    <scope>NUCLEOTIDE SEQUENCE [LARGE SCALE GENOMIC DNA]</scope>
    <source>
        <strain evidence="8 9">DSM 44892</strain>
    </source>
</reference>
<dbReference type="GO" id="GO:0004252">
    <property type="term" value="F:serine-type endopeptidase activity"/>
    <property type="evidence" value="ECO:0007669"/>
    <property type="project" value="InterPro"/>
</dbReference>
<dbReference type="EMBL" id="FNDN01000016">
    <property type="protein sequence ID" value="SDJ08301.1"/>
    <property type="molecule type" value="Genomic_DNA"/>
</dbReference>
<dbReference type="OrthoDB" id="9807874at2"/>
<dbReference type="Pfam" id="PF01694">
    <property type="entry name" value="Rhomboid"/>
    <property type="match status" value="1"/>
</dbReference>
<comment type="subcellular location">
    <subcellularLocation>
        <location evidence="1">Membrane</location>
        <topology evidence="1">Multi-pass membrane protein</topology>
    </subcellularLocation>
</comment>
<evidence type="ECO:0000256" key="5">
    <source>
        <dbReference type="ARBA" id="ARBA00022989"/>
    </source>
</evidence>
<keyword evidence="3" id="KW-0812">Transmembrane</keyword>
<dbReference type="Proteomes" id="UP000183263">
    <property type="component" value="Unassembled WGS sequence"/>
</dbReference>
<evidence type="ECO:0000256" key="3">
    <source>
        <dbReference type="ARBA" id="ARBA00022692"/>
    </source>
</evidence>
<accession>A0A1G8QUH1</accession>
<evidence type="ECO:0000259" key="7">
    <source>
        <dbReference type="Pfam" id="PF01694"/>
    </source>
</evidence>
<dbReference type="InterPro" id="IPR035952">
    <property type="entry name" value="Rhomboid-like_sf"/>
</dbReference>
<protein>
    <submittedName>
        <fullName evidence="8">Membrane associated serine protease, rhomboid family</fullName>
    </submittedName>
</protein>
<dbReference type="Gene3D" id="1.20.1540.10">
    <property type="entry name" value="Rhomboid-like"/>
    <property type="match status" value="1"/>
</dbReference>
<gene>
    <name evidence="8" type="ORF">SAMN05444695_11613</name>
</gene>
<dbReference type="PANTHER" id="PTHR43731:SF14">
    <property type="entry name" value="PRESENILIN-ASSOCIATED RHOMBOID-LIKE PROTEIN, MITOCHONDRIAL"/>
    <property type="match status" value="1"/>
</dbReference>
<comment type="similarity">
    <text evidence="2">Belongs to the peptidase S54 family.</text>
</comment>
<name>A0A1G8QUH1_9NOCA</name>
<evidence type="ECO:0000256" key="4">
    <source>
        <dbReference type="ARBA" id="ARBA00022801"/>
    </source>
</evidence>
<feature type="domain" description="Peptidase S54 rhomboid" evidence="7">
    <location>
        <begin position="129"/>
        <end position="259"/>
    </location>
</feature>
<dbReference type="AlphaFoldDB" id="A0A1G8QUH1"/>
<evidence type="ECO:0000313" key="8">
    <source>
        <dbReference type="EMBL" id="SDJ08301.1"/>
    </source>
</evidence>
<proteinExistence type="inferred from homology"/>
<evidence type="ECO:0000313" key="9">
    <source>
        <dbReference type="Proteomes" id="UP000183263"/>
    </source>
</evidence>
<keyword evidence="5" id="KW-1133">Transmembrane helix</keyword>
<dbReference type="InterPro" id="IPR050925">
    <property type="entry name" value="Rhomboid_protease_S54"/>
</dbReference>
<evidence type="ECO:0000256" key="1">
    <source>
        <dbReference type="ARBA" id="ARBA00004141"/>
    </source>
</evidence>
<dbReference type="CDD" id="cd19756">
    <property type="entry name" value="Bbox2"/>
    <property type="match status" value="1"/>
</dbReference>
<organism evidence="8 9">
    <name type="scientific">Rhodococcus triatomae</name>
    <dbReference type="NCBI Taxonomy" id="300028"/>
    <lineage>
        <taxon>Bacteria</taxon>
        <taxon>Bacillati</taxon>
        <taxon>Actinomycetota</taxon>
        <taxon>Actinomycetes</taxon>
        <taxon>Mycobacteriales</taxon>
        <taxon>Nocardiaceae</taxon>
        <taxon>Rhodococcus</taxon>
    </lineage>
</organism>
<evidence type="ECO:0000256" key="2">
    <source>
        <dbReference type="ARBA" id="ARBA00009045"/>
    </source>
</evidence>
<dbReference type="RefSeq" id="WP_072739740.1">
    <property type="nucleotide sequence ID" value="NZ_CP048813.1"/>
</dbReference>
<keyword evidence="4" id="KW-0378">Hydrolase</keyword>
<dbReference type="PANTHER" id="PTHR43731">
    <property type="entry name" value="RHOMBOID PROTEASE"/>
    <property type="match status" value="1"/>
</dbReference>
<keyword evidence="8" id="KW-0645">Protease</keyword>
<evidence type="ECO:0000256" key="6">
    <source>
        <dbReference type="ARBA" id="ARBA00023136"/>
    </source>
</evidence>
<dbReference type="GO" id="GO:0016020">
    <property type="term" value="C:membrane"/>
    <property type="evidence" value="ECO:0007669"/>
    <property type="project" value="UniProtKB-SubCell"/>
</dbReference>
<keyword evidence="9" id="KW-1185">Reference proteome</keyword>
<keyword evidence="6" id="KW-0472">Membrane</keyword>
<dbReference type="GO" id="GO:0006508">
    <property type="term" value="P:proteolysis"/>
    <property type="evidence" value="ECO:0007669"/>
    <property type="project" value="UniProtKB-KW"/>
</dbReference>